<gene>
    <name evidence="1" type="ORF">A9D14_15200</name>
    <name evidence="2" type="ORF">H4O24_18985</name>
</gene>
<protein>
    <submittedName>
        <fullName evidence="1">Plasmid maintenance system killer</fullName>
    </submittedName>
    <submittedName>
        <fullName evidence="2">Type II toxin-antitoxin system RelE/ParE family toxin</fullName>
    </submittedName>
</protein>
<dbReference type="PANTHER" id="PTHR40266:SF2">
    <property type="entry name" value="TOXIN HIGB-1"/>
    <property type="match status" value="1"/>
</dbReference>
<accession>A0A1Z1FG59</accession>
<dbReference type="Proteomes" id="UP000195807">
    <property type="component" value="Plasmid pCME4A9I"/>
</dbReference>
<dbReference type="SUPFAM" id="SSF143011">
    <property type="entry name" value="RelE-like"/>
    <property type="match status" value="1"/>
</dbReference>
<reference evidence="1 3" key="1">
    <citation type="submission" date="2017-01" db="EMBL/GenBank/DDBJ databases">
        <title>Complete genome sequence of esterase-producing bacterium Croceicoccus marinus E4A9.</title>
        <authorList>
            <person name="Wu Y.-H."/>
            <person name="Cheng H."/>
            <person name="Xu L."/>
            <person name="Huo Y.-Y."/>
            <person name="Wang C.-S."/>
            <person name="Xu X.-W."/>
        </authorList>
    </citation>
    <scope>NUCLEOTIDE SEQUENCE [LARGE SCALE GENOMIC DNA]</scope>
    <source>
        <strain evidence="1 3">E4A9</strain>
        <plasmid evidence="1">pCME4A9I</plasmid>
        <plasmid evidence="3">Plasmid pcme4a9i</plasmid>
    </source>
</reference>
<sequence length="93" mass="10715">MEIESIDHKNLRKFFTTGKARGLMEVERLRRMLAFIDATGSFDELAIPPNYGFHALTGNRAGWFAMTVTKNWRLVFTKVDETTIAHLDLEDCH</sequence>
<geneLocation type="plasmid" evidence="2 4">
    <name>plas1</name>
</geneLocation>
<dbReference type="EMBL" id="CP019603">
    <property type="protein sequence ID" value="ARU17716.1"/>
    <property type="molecule type" value="Genomic_DNA"/>
</dbReference>
<geneLocation type="plasmid" evidence="3">
    <name>pcme4a9i</name>
</geneLocation>
<dbReference type="OrthoDB" id="9801102at2"/>
<evidence type="ECO:0000313" key="2">
    <source>
        <dbReference type="EMBL" id="QNE07104.1"/>
    </source>
</evidence>
<organism evidence="1 3">
    <name type="scientific">Croceicoccus marinus</name>
    <dbReference type="NCBI Taxonomy" id="450378"/>
    <lineage>
        <taxon>Bacteria</taxon>
        <taxon>Pseudomonadati</taxon>
        <taxon>Pseudomonadota</taxon>
        <taxon>Alphaproteobacteria</taxon>
        <taxon>Sphingomonadales</taxon>
        <taxon>Erythrobacteraceae</taxon>
        <taxon>Croceicoccus</taxon>
    </lineage>
</organism>
<dbReference type="InterPro" id="IPR007711">
    <property type="entry name" value="HigB-1"/>
</dbReference>
<dbReference type="RefSeq" id="WP_066849786.1">
    <property type="nucleotide sequence ID" value="NZ_CP019603.1"/>
</dbReference>
<reference evidence="2 4" key="2">
    <citation type="submission" date="2020-08" db="EMBL/GenBank/DDBJ databases">
        <authorList>
            <person name="Liu G."/>
            <person name="Sun C."/>
        </authorList>
    </citation>
    <scope>NUCLEOTIDE SEQUENCE [LARGE SCALE GENOMIC DNA]</scope>
    <source>
        <strain evidence="2 4">OT19</strain>
        <plasmid evidence="2 4">plas1</plasmid>
    </source>
</reference>
<keyword evidence="1" id="KW-0614">Plasmid</keyword>
<name>A0A1Z1FG59_9SPHN</name>
<dbReference type="EMBL" id="CP060053">
    <property type="protein sequence ID" value="QNE07104.1"/>
    <property type="molecule type" value="Genomic_DNA"/>
</dbReference>
<dbReference type="Gene3D" id="3.30.2310.20">
    <property type="entry name" value="RelE-like"/>
    <property type="match status" value="1"/>
</dbReference>
<keyword evidence="3" id="KW-1185">Reference proteome</keyword>
<dbReference type="Pfam" id="PF05015">
    <property type="entry name" value="HigB-like_toxin"/>
    <property type="match status" value="1"/>
</dbReference>
<dbReference type="STRING" id="450378.GCA_001661675_03055"/>
<evidence type="ECO:0000313" key="4">
    <source>
        <dbReference type="Proteomes" id="UP000515297"/>
    </source>
</evidence>
<dbReference type="Proteomes" id="UP000515297">
    <property type="component" value="Plasmid plas1"/>
</dbReference>
<evidence type="ECO:0000313" key="3">
    <source>
        <dbReference type="Proteomes" id="UP000195807"/>
    </source>
</evidence>
<geneLocation type="plasmid" evidence="1">
    <name>pCME4A9I</name>
</geneLocation>
<evidence type="ECO:0000313" key="1">
    <source>
        <dbReference type="EMBL" id="ARU17716.1"/>
    </source>
</evidence>
<dbReference type="KEGG" id="cman:A9D14_15200"/>
<dbReference type="PANTHER" id="PTHR40266">
    <property type="entry name" value="TOXIN HIGB-1"/>
    <property type="match status" value="1"/>
</dbReference>
<proteinExistence type="predicted"/>
<dbReference type="InterPro" id="IPR035093">
    <property type="entry name" value="RelE/ParE_toxin_dom_sf"/>
</dbReference>
<dbReference type="AlphaFoldDB" id="A0A1Z1FG59"/>